<organism evidence="11 12">
    <name type="scientific">Lentithecium fluviatile CBS 122367</name>
    <dbReference type="NCBI Taxonomy" id="1168545"/>
    <lineage>
        <taxon>Eukaryota</taxon>
        <taxon>Fungi</taxon>
        <taxon>Dikarya</taxon>
        <taxon>Ascomycota</taxon>
        <taxon>Pezizomycotina</taxon>
        <taxon>Dothideomycetes</taxon>
        <taxon>Pleosporomycetidae</taxon>
        <taxon>Pleosporales</taxon>
        <taxon>Massarineae</taxon>
        <taxon>Lentitheciaceae</taxon>
        <taxon>Lentithecium</taxon>
    </lineage>
</organism>
<feature type="domain" description="Protein kinase" evidence="10">
    <location>
        <begin position="20"/>
        <end position="210"/>
    </location>
</feature>
<dbReference type="AlphaFoldDB" id="A0A6G1J3V9"/>
<evidence type="ECO:0000256" key="2">
    <source>
        <dbReference type="ARBA" id="ARBA00011534"/>
    </source>
</evidence>
<evidence type="ECO:0000313" key="12">
    <source>
        <dbReference type="Proteomes" id="UP000799291"/>
    </source>
</evidence>
<dbReference type="SUPFAM" id="SSF56112">
    <property type="entry name" value="Protein kinase-like (PK-like)"/>
    <property type="match status" value="1"/>
</dbReference>
<dbReference type="InterPro" id="IPR008266">
    <property type="entry name" value="Tyr_kinase_AS"/>
</dbReference>
<reference evidence="11" key="1">
    <citation type="journal article" date="2020" name="Stud. Mycol.">
        <title>101 Dothideomycetes genomes: a test case for predicting lifestyles and emergence of pathogens.</title>
        <authorList>
            <person name="Haridas S."/>
            <person name="Albert R."/>
            <person name="Binder M."/>
            <person name="Bloem J."/>
            <person name="Labutti K."/>
            <person name="Salamov A."/>
            <person name="Andreopoulos B."/>
            <person name="Baker S."/>
            <person name="Barry K."/>
            <person name="Bills G."/>
            <person name="Bluhm B."/>
            <person name="Cannon C."/>
            <person name="Castanera R."/>
            <person name="Culley D."/>
            <person name="Daum C."/>
            <person name="Ezra D."/>
            <person name="Gonzalez J."/>
            <person name="Henrissat B."/>
            <person name="Kuo A."/>
            <person name="Liang C."/>
            <person name="Lipzen A."/>
            <person name="Lutzoni F."/>
            <person name="Magnuson J."/>
            <person name="Mondo S."/>
            <person name="Nolan M."/>
            <person name="Ohm R."/>
            <person name="Pangilinan J."/>
            <person name="Park H.-J."/>
            <person name="Ramirez L."/>
            <person name="Alfaro M."/>
            <person name="Sun H."/>
            <person name="Tritt A."/>
            <person name="Yoshinaga Y."/>
            <person name="Zwiers L.-H."/>
            <person name="Turgeon B."/>
            <person name="Goodwin S."/>
            <person name="Spatafora J."/>
            <person name="Crous P."/>
            <person name="Grigoriev I."/>
        </authorList>
    </citation>
    <scope>NUCLEOTIDE SEQUENCE</scope>
    <source>
        <strain evidence="11">CBS 122367</strain>
    </source>
</reference>
<protein>
    <recommendedName>
        <fullName evidence="5">EKC/KEOPS complex subunit BUD32</fullName>
        <ecNumber evidence="3">2.7.11.1</ecNumber>
    </recommendedName>
    <alternativeName>
        <fullName evidence="6 7">Atypical Serine/threonine protein kinase BUD32</fullName>
    </alternativeName>
    <alternativeName>
        <fullName evidence="4">EKC/KEOPS complex subunit bud32</fullName>
    </alternativeName>
</protein>
<dbReference type="Proteomes" id="UP000799291">
    <property type="component" value="Unassembled WGS sequence"/>
</dbReference>
<sequence length="210" mass="23909">MTEVVFPPLERVSGRPEKTFIKLGEGGEGNMAEILFGVWIKDYKRAHKEMVGGFKKSLIKDVITFKVPESRHGVGGAEEELMKEIQTRENILETLAKADDNVKYPISCCLLNLYEYNPSESMWYAMEALPLGLTIEALQKPALGIYLAFPDEVIPHIFYQLSQALEFLHRECQITHVDISRKNIMLRWMGRECEYLPDAILIDFGHSGDG</sequence>
<accession>A0A6G1J3V9</accession>
<dbReference type="PROSITE" id="PS50011">
    <property type="entry name" value="PROTEIN_KINASE_DOM"/>
    <property type="match status" value="1"/>
</dbReference>
<dbReference type="OrthoDB" id="3795368at2759"/>
<evidence type="ECO:0000256" key="5">
    <source>
        <dbReference type="ARBA" id="ARBA00019973"/>
    </source>
</evidence>
<comment type="catalytic activity">
    <reaction evidence="9">
        <text>L-seryl-[protein] + ATP = O-phospho-L-seryl-[protein] + ADP + H(+)</text>
        <dbReference type="Rhea" id="RHEA:17989"/>
        <dbReference type="Rhea" id="RHEA-COMP:9863"/>
        <dbReference type="Rhea" id="RHEA-COMP:11604"/>
        <dbReference type="ChEBI" id="CHEBI:15378"/>
        <dbReference type="ChEBI" id="CHEBI:29999"/>
        <dbReference type="ChEBI" id="CHEBI:30616"/>
        <dbReference type="ChEBI" id="CHEBI:83421"/>
        <dbReference type="ChEBI" id="CHEBI:456216"/>
        <dbReference type="EC" id="2.7.11.1"/>
    </reaction>
</comment>
<dbReference type="EMBL" id="MU005579">
    <property type="protein sequence ID" value="KAF2685214.1"/>
    <property type="molecule type" value="Genomic_DNA"/>
</dbReference>
<evidence type="ECO:0000256" key="8">
    <source>
        <dbReference type="ARBA" id="ARBA00047899"/>
    </source>
</evidence>
<dbReference type="Gene3D" id="1.10.510.10">
    <property type="entry name" value="Transferase(Phosphotransferase) domain 1"/>
    <property type="match status" value="1"/>
</dbReference>
<comment type="catalytic activity">
    <reaction evidence="8">
        <text>L-threonyl-[protein] + ATP = O-phospho-L-threonyl-[protein] + ADP + H(+)</text>
        <dbReference type="Rhea" id="RHEA:46608"/>
        <dbReference type="Rhea" id="RHEA-COMP:11060"/>
        <dbReference type="Rhea" id="RHEA-COMP:11605"/>
        <dbReference type="ChEBI" id="CHEBI:15378"/>
        <dbReference type="ChEBI" id="CHEBI:30013"/>
        <dbReference type="ChEBI" id="CHEBI:30616"/>
        <dbReference type="ChEBI" id="CHEBI:61977"/>
        <dbReference type="ChEBI" id="CHEBI:456216"/>
        <dbReference type="EC" id="2.7.11.1"/>
    </reaction>
</comment>
<name>A0A6G1J3V9_9PLEO</name>
<comment type="function">
    <text evidence="1">Component of the EKC/KEOPS complex that is required for the formation of a threonylcarbamoyl group on adenosine at position 37 (t(6)A37) in tRNAs that read codons beginning with adenine. The complex is probably involved in the transfer of the threonylcarbamoyl moiety of threonylcarbamoyl-AMP (TC-AMP) to the N6 group of A37. BUD32 has ATPase activity in the context of the EKC/KEOPS complex and likely plays a supporting role to the catalytic subunit KAE1. The EKC/KEOPS complex also promotes both telomere uncapping and telomere elongation. The complex is required for efficient recruitment of transcriptional coactivators.</text>
</comment>
<evidence type="ECO:0000256" key="3">
    <source>
        <dbReference type="ARBA" id="ARBA00012513"/>
    </source>
</evidence>
<evidence type="ECO:0000256" key="6">
    <source>
        <dbReference type="ARBA" id="ARBA00030980"/>
    </source>
</evidence>
<dbReference type="EC" id="2.7.11.1" evidence="3"/>
<keyword evidence="12" id="KW-1185">Reference proteome</keyword>
<evidence type="ECO:0000256" key="1">
    <source>
        <dbReference type="ARBA" id="ARBA00003747"/>
    </source>
</evidence>
<dbReference type="InterPro" id="IPR011009">
    <property type="entry name" value="Kinase-like_dom_sf"/>
</dbReference>
<evidence type="ECO:0000256" key="4">
    <source>
        <dbReference type="ARBA" id="ARBA00013948"/>
    </source>
</evidence>
<dbReference type="PROSITE" id="PS00109">
    <property type="entry name" value="PROTEIN_KINASE_TYR"/>
    <property type="match status" value="1"/>
</dbReference>
<dbReference type="InterPro" id="IPR000719">
    <property type="entry name" value="Prot_kinase_dom"/>
</dbReference>
<dbReference type="GO" id="GO:0004674">
    <property type="term" value="F:protein serine/threonine kinase activity"/>
    <property type="evidence" value="ECO:0007669"/>
    <property type="project" value="UniProtKB-EC"/>
</dbReference>
<evidence type="ECO:0000256" key="7">
    <source>
        <dbReference type="ARBA" id="ARBA00033194"/>
    </source>
</evidence>
<comment type="subunit">
    <text evidence="2">Component of the EKC/KEOPS complex composed of at least BUD32, CGI121, GON7, KAE1 and PCC1; the whole complex dimerizes.</text>
</comment>
<proteinExistence type="predicted"/>
<evidence type="ECO:0000259" key="10">
    <source>
        <dbReference type="PROSITE" id="PS50011"/>
    </source>
</evidence>
<evidence type="ECO:0000256" key="9">
    <source>
        <dbReference type="ARBA" id="ARBA00048679"/>
    </source>
</evidence>
<gene>
    <name evidence="11" type="ORF">K458DRAFT_388108</name>
</gene>
<evidence type="ECO:0000313" key="11">
    <source>
        <dbReference type="EMBL" id="KAF2685214.1"/>
    </source>
</evidence>
<dbReference type="GO" id="GO:0005524">
    <property type="term" value="F:ATP binding"/>
    <property type="evidence" value="ECO:0007669"/>
    <property type="project" value="InterPro"/>
</dbReference>